<reference evidence="9" key="1">
    <citation type="submission" date="2020-02" db="EMBL/GenBank/DDBJ databases">
        <authorList>
            <person name="Meier V. D."/>
        </authorList>
    </citation>
    <scope>NUCLEOTIDE SEQUENCE</scope>
    <source>
        <strain evidence="9">AVDCRST_MAG41</strain>
    </source>
</reference>
<evidence type="ECO:0000256" key="6">
    <source>
        <dbReference type="SAM" id="MobiDB-lite"/>
    </source>
</evidence>
<dbReference type="Pfam" id="PF04542">
    <property type="entry name" value="Sigma70_r2"/>
    <property type="match status" value="1"/>
</dbReference>
<dbReference type="Pfam" id="PF08281">
    <property type="entry name" value="Sigma70_r4_2"/>
    <property type="match status" value="1"/>
</dbReference>
<dbReference type="NCBIfam" id="TIGR02937">
    <property type="entry name" value="sigma70-ECF"/>
    <property type="match status" value="1"/>
</dbReference>
<evidence type="ECO:0000313" key="9">
    <source>
        <dbReference type="EMBL" id="CAA9225635.1"/>
    </source>
</evidence>
<dbReference type="SUPFAM" id="SSF88659">
    <property type="entry name" value="Sigma3 and sigma4 domains of RNA polymerase sigma factors"/>
    <property type="match status" value="1"/>
</dbReference>
<dbReference type="PANTHER" id="PTHR43133:SF50">
    <property type="entry name" value="ECF RNA POLYMERASE SIGMA FACTOR SIGM"/>
    <property type="match status" value="1"/>
</dbReference>
<evidence type="ECO:0000259" key="8">
    <source>
        <dbReference type="Pfam" id="PF08281"/>
    </source>
</evidence>
<keyword evidence="3" id="KW-0731">Sigma factor</keyword>
<dbReference type="Gene3D" id="1.10.1740.10">
    <property type="match status" value="1"/>
</dbReference>
<dbReference type="InterPro" id="IPR039425">
    <property type="entry name" value="RNA_pol_sigma-70-like"/>
</dbReference>
<protein>
    <submittedName>
        <fullName evidence="9">DNA-directed RNA polymerase specialized sigma subunit, sigma24-like</fullName>
    </submittedName>
</protein>
<comment type="similarity">
    <text evidence="1">Belongs to the sigma-70 factor family. ECF subfamily.</text>
</comment>
<feature type="domain" description="RNA polymerase sigma factor 70 region 4 type 2" evidence="8">
    <location>
        <begin position="104"/>
        <end position="156"/>
    </location>
</feature>
<dbReference type="Gene3D" id="1.10.10.10">
    <property type="entry name" value="Winged helix-like DNA-binding domain superfamily/Winged helix DNA-binding domain"/>
    <property type="match status" value="1"/>
</dbReference>
<name>A0A6J4HMM8_9ACTN</name>
<dbReference type="PANTHER" id="PTHR43133">
    <property type="entry name" value="RNA POLYMERASE ECF-TYPE SIGMA FACTO"/>
    <property type="match status" value="1"/>
</dbReference>
<dbReference type="CDD" id="cd06171">
    <property type="entry name" value="Sigma70_r4"/>
    <property type="match status" value="1"/>
</dbReference>
<evidence type="ECO:0000256" key="2">
    <source>
        <dbReference type="ARBA" id="ARBA00023015"/>
    </source>
</evidence>
<dbReference type="InterPro" id="IPR014284">
    <property type="entry name" value="RNA_pol_sigma-70_dom"/>
</dbReference>
<keyword evidence="5" id="KW-0804">Transcription</keyword>
<evidence type="ECO:0000256" key="4">
    <source>
        <dbReference type="ARBA" id="ARBA00023125"/>
    </source>
</evidence>
<dbReference type="SUPFAM" id="SSF88946">
    <property type="entry name" value="Sigma2 domain of RNA polymerase sigma factors"/>
    <property type="match status" value="1"/>
</dbReference>
<dbReference type="InterPro" id="IPR007627">
    <property type="entry name" value="RNA_pol_sigma70_r2"/>
</dbReference>
<keyword evidence="9" id="KW-0240">DNA-directed RNA polymerase</keyword>
<dbReference type="GO" id="GO:0006352">
    <property type="term" value="P:DNA-templated transcription initiation"/>
    <property type="evidence" value="ECO:0007669"/>
    <property type="project" value="InterPro"/>
</dbReference>
<feature type="compositionally biased region" description="Low complexity" evidence="6">
    <location>
        <begin position="88"/>
        <end position="97"/>
    </location>
</feature>
<dbReference type="GO" id="GO:0003677">
    <property type="term" value="F:DNA binding"/>
    <property type="evidence" value="ECO:0007669"/>
    <property type="project" value="UniProtKB-KW"/>
</dbReference>
<evidence type="ECO:0000256" key="5">
    <source>
        <dbReference type="ARBA" id="ARBA00023163"/>
    </source>
</evidence>
<feature type="compositionally biased region" description="Basic and acidic residues" evidence="6">
    <location>
        <begin position="78"/>
        <end position="87"/>
    </location>
</feature>
<feature type="domain" description="RNA polymerase sigma-70 region 2" evidence="7">
    <location>
        <begin position="19"/>
        <end position="77"/>
    </location>
</feature>
<dbReference type="GO" id="GO:0000428">
    <property type="term" value="C:DNA-directed RNA polymerase complex"/>
    <property type="evidence" value="ECO:0007669"/>
    <property type="project" value="UniProtKB-KW"/>
</dbReference>
<evidence type="ECO:0000256" key="3">
    <source>
        <dbReference type="ARBA" id="ARBA00023082"/>
    </source>
</evidence>
<dbReference type="AlphaFoldDB" id="A0A6J4HMM8"/>
<feature type="region of interest" description="Disordered" evidence="6">
    <location>
        <begin position="69"/>
        <end position="97"/>
    </location>
</feature>
<gene>
    <name evidence="9" type="ORF">AVDCRST_MAG41-729</name>
</gene>
<evidence type="ECO:0000256" key="1">
    <source>
        <dbReference type="ARBA" id="ARBA00010641"/>
    </source>
</evidence>
<dbReference type="GO" id="GO:0016987">
    <property type="term" value="F:sigma factor activity"/>
    <property type="evidence" value="ECO:0007669"/>
    <property type="project" value="UniProtKB-KW"/>
</dbReference>
<keyword evidence="2" id="KW-0805">Transcription regulation</keyword>
<dbReference type="InterPro" id="IPR014325">
    <property type="entry name" value="RNA_pol_sigma-E_actinobac"/>
</dbReference>
<sequence length="171" mass="18831">MRDEAGFTDFVHDRSTALLRTAVLLVGGDRGHAEDLLQGVLERMYVRWARIEGPPEAYARRALAHAAVNRWRSRRRRPPEQPLRDPDPGGAAPGDGAATVDLRDALVRALLTLPPRQRAVLVLRYLDDLPEDEVARALGCSVGTVKSQASRGLSRLRDRSAHLEISTGGTR</sequence>
<accession>A0A6J4HMM8</accession>
<dbReference type="InterPro" id="IPR013325">
    <property type="entry name" value="RNA_pol_sigma_r2"/>
</dbReference>
<dbReference type="EMBL" id="CADCTP010000076">
    <property type="protein sequence ID" value="CAA9225635.1"/>
    <property type="molecule type" value="Genomic_DNA"/>
</dbReference>
<keyword evidence="4" id="KW-0238">DNA-binding</keyword>
<evidence type="ECO:0000259" key="7">
    <source>
        <dbReference type="Pfam" id="PF04542"/>
    </source>
</evidence>
<proteinExistence type="inferred from homology"/>
<dbReference type="InterPro" id="IPR013249">
    <property type="entry name" value="RNA_pol_sigma70_r4_t2"/>
</dbReference>
<dbReference type="NCBIfam" id="TIGR02983">
    <property type="entry name" value="SigE-fam_strep"/>
    <property type="match status" value="1"/>
</dbReference>
<organism evidence="9">
    <name type="scientific">uncultured Mycobacteriales bacterium</name>
    <dbReference type="NCBI Taxonomy" id="581187"/>
    <lineage>
        <taxon>Bacteria</taxon>
        <taxon>Bacillati</taxon>
        <taxon>Actinomycetota</taxon>
        <taxon>Actinomycetes</taxon>
        <taxon>Mycobacteriales</taxon>
        <taxon>environmental samples</taxon>
    </lineage>
</organism>
<dbReference type="InterPro" id="IPR013324">
    <property type="entry name" value="RNA_pol_sigma_r3/r4-like"/>
</dbReference>
<dbReference type="InterPro" id="IPR036388">
    <property type="entry name" value="WH-like_DNA-bd_sf"/>
</dbReference>